<accession>A0A5C5YXZ3</accession>
<dbReference type="PANTHER" id="PTHR34512">
    <property type="entry name" value="CELL SURFACE PROTEIN"/>
    <property type="match status" value="1"/>
</dbReference>
<reference evidence="2 3" key="1">
    <citation type="submission" date="2019-02" db="EMBL/GenBank/DDBJ databases">
        <title>Deep-cultivation of Planctomycetes and their phenomic and genomic characterization uncovers novel biology.</title>
        <authorList>
            <person name="Wiegand S."/>
            <person name="Jogler M."/>
            <person name="Boedeker C."/>
            <person name="Pinto D."/>
            <person name="Vollmers J."/>
            <person name="Rivas-Marin E."/>
            <person name="Kohn T."/>
            <person name="Peeters S.H."/>
            <person name="Heuer A."/>
            <person name="Rast P."/>
            <person name="Oberbeckmann S."/>
            <person name="Bunk B."/>
            <person name="Jeske O."/>
            <person name="Meyerdierks A."/>
            <person name="Storesund J.E."/>
            <person name="Kallscheuer N."/>
            <person name="Luecker S."/>
            <person name="Lage O.M."/>
            <person name="Pohl T."/>
            <person name="Merkel B.J."/>
            <person name="Hornburger P."/>
            <person name="Mueller R.-W."/>
            <person name="Bruemmer F."/>
            <person name="Labrenz M."/>
            <person name="Spormann A.M."/>
            <person name="Op Den Camp H."/>
            <person name="Overmann J."/>
            <person name="Amann R."/>
            <person name="Jetten M.S.M."/>
            <person name="Mascher T."/>
            <person name="Medema M.H."/>
            <person name="Devos D.P."/>
            <person name="Kaster A.-K."/>
            <person name="Ovreas L."/>
            <person name="Rohde M."/>
            <person name="Galperin M.Y."/>
            <person name="Jogler C."/>
        </authorList>
    </citation>
    <scope>NUCLEOTIDE SEQUENCE [LARGE SCALE GENOMIC DNA]</scope>
    <source>
        <strain evidence="2 3">CA13</strain>
    </source>
</reference>
<dbReference type="PANTHER" id="PTHR34512:SF30">
    <property type="entry name" value="OUTER MEMBRANE PROTEIN ASSEMBLY FACTOR BAMB"/>
    <property type="match status" value="1"/>
</dbReference>
<dbReference type="Proteomes" id="UP000315010">
    <property type="component" value="Unassembled WGS sequence"/>
</dbReference>
<dbReference type="AlphaFoldDB" id="A0A5C5YXZ3"/>
<name>A0A5C5YXZ3_9BACT</name>
<dbReference type="OrthoDB" id="232473at2"/>
<dbReference type="EMBL" id="SJPJ01000001">
    <property type="protein sequence ID" value="TWT79437.1"/>
    <property type="molecule type" value="Genomic_DNA"/>
</dbReference>
<evidence type="ECO:0000259" key="1">
    <source>
        <dbReference type="Pfam" id="PF13360"/>
    </source>
</evidence>
<organism evidence="2 3">
    <name type="scientific">Novipirellula herctigrandis</name>
    <dbReference type="NCBI Taxonomy" id="2527986"/>
    <lineage>
        <taxon>Bacteria</taxon>
        <taxon>Pseudomonadati</taxon>
        <taxon>Planctomycetota</taxon>
        <taxon>Planctomycetia</taxon>
        <taxon>Pirellulales</taxon>
        <taxon>Pirellulaceae</taxon>
        <taxon>Novipirellula</taxon>
    </lineage>
</organism>
<feature type="domain" description="Pyrrolo-quinoline quinone repeat" evidence="1">
    <location>
        <begin position="75"/>
        <end position="136"/>
    </location>
</feature>
<comment type="caution">
    <text evidence="2">The sequence shown here is derived from an EMBL/GenBank/DDBJ whole genome shotgun (WGS) entry which is preliminary data.</text>
</comment>
<protein>
    <submittedName>
        <fullName evidence="2">Outer membrane biogenesis protein BamB</fullName>
    </submittedName>
</protein>
<dbReference type="InterPro" id="IPR002372">
    <property type="entry name" value="PQQ_rpt_dom"/>
</dbReference>
<dbReference type="SUPFAM" id="SSF50998">
    <property type="entry name" value="Quinoprotein alcohol dehydrogenase-like"/>
    <property type="match status" value="1"/>
</dbReference>
<dbReference type="InterPro" id="IPR015943">
    <property type="entry name" value="WD40/YVTN_repeat-like_dom_sf"/>
</dbReference>
<dbReference type="Gene3D" id="2.130.10.10">
    <property type="entry name" value="YVTN repeat-like/Quinoprotein amine dehydrogenase"/>
    <property type="match status" value="1"/>
</dbReference>
<dbReference type="RefSeq" id="WP_146394655.1">
    <property type="nucleotide sequence ID" value="NZ_SJPJ01000001.1"/>
</dbReference>
<sequence>MLLNPIHLSRNTDGGYIVVSRELIAICFLTLAAMLCVPAKSEDWEQDWEHWRGPTRNDISTETSGWDGNRWIKGELWQASVGEGSSSPLVIEKQVYLTGWSNGRDTLFCLDADSGKELWRQSYKTPRYGRVAVGDQSLYSGACSTPEFDSETGLLFTLSADGDLNAWDTRKQGKRVWSLNLYERYQASQRPEVAKRKKTRRDYGYTSSPLVVGDQLIVEVGGKSGNLVAFNKRDGIEVWHSENRDEAGHTGGPVPIKVEGVPCLAVLTLRNLVVTRIDRGNEGKTVAVYPWTTDFGNNIVTAAVFGDSVIITSAYNHSAMCRLRISLRGATKVWETDGIASGVCTPIIHKDRVYWAWRGVHCVDFNSGVELWTGGQVGSQGSCILTSDERLIVYANRGQLSLVNTAKQSPTKYSELASKTVFASTDAWPHVVLSGGRLFCRDRDGSVRCFTVSSNPLNAKQ</sequence>
<feature type="domain" description="Pyrrolo-quinoline quinone repeat" evidence="1">
    <location>
        <begin position="151"/>
        <end position="373"/>
    </location>
</feature>
<gene>
    <name evidence="2" type="ORF">CA13_08380</name>
</gene>
<keyword evidence="3" id="KW-1185">Reference proteome</keyword>
<dbReference type="InterPro" id="IPR011047">
    <property type="entry name" value="Quinoprotein_ADH-like_sf"/>
</dbReference>
<dbReference type="Pfam" id="PF13360">
    <property type="entry name" value="PQQ_2"/>
    <property type="match status" value="2"/>
</dbReference>
<proteinExistence type="predicted"/>
<evidence type="ECO:0000313" key="3">
    <source>
        <dbReference type="Proteomes" id="UP000315010"/>
    </source>
</evidence>
<evidence type="ECO:0000313" key="2">
    <source>
        <dbReference type="EMBL" id="TWT79437.1"/>
    </source>
</evidence>